<dbReference type="KEGG" id="nur:ATY38_01790"/>
<proteinExistence type="predicted"/>
<evidence type="ECO:0000313" key="2">
    <source>
        <dbReference type="EMBL" id="SDT90173.1"/>
    </source>
</evidence>
<dbReference type="SUPFAM" id="SSF55729">
    <property type="entry name" value="Acyl-CoA N-acyltransferases (Nat)"/>
    <property type="match status" value="1"/>
</dbReference>
<reference evidence="4" key="1">
    <citation type="submission" date="2016-10" db="EMBL/GenBank/DDBJ databases">
        <authorList>
            <person name="Varghese N."/>
            <person name="Submissions S."/>
        </authorList>
    </citation>
    <scope>NUCLEOTIDE SEQUENCE [LARGE SCALE GENOMIC DNA]</scope>
    <source>
        <strain evidence="4">Nm10</strain>
    </source>
</reference>
<dbReference type="NCBIfam" id="TIGR03694">
    <property type="entry name" value="exosort_acyl"/>
    <property type="match status" value="1"/>
</dbReference>
<protein>
    <submittedName>
        <fullName evidence="2">N-acyl amino acid synthase, PEP-CTERM/exosortase system-associated</fullName>
    </submittedName>
</protein>
<evidence type="ECO:0000313" key="4">
    <source>
        <dbReference type="Proteomes" id="UP000182882"/>
    </source>
</evidence>
<name>A0A0S3AFX2_9PROT</name>
<keyword evidence="4" id="KW-1185">Reference proteome</keyword>
<dbReference type="EMBL" id="FNLN01000009">
    <property type="protein sequence ID" value="SDT90173.1"/>
    <property type="molecule type" value="Genomic_DNA"/>
</dbReference>
<organism evidence="2 4">
    <name type="scientific">Nitrosomonas ureae</name>
    <dbReference type="NCBI Taxonomy" id="44577"/>
    <lineage>
        <taxon>Bacteria</taxon>
        <taxon>Pseudomonadati</taxon>
        <taxon>Pseudomonadota</taxon>
        <taxon>Betaproteobacteria</taxon>
        <taxon>Nitrosomonadales</taxon>
        <taxon>Nitrosomonadaceae</taxon>
        <taxon>Nitrosomonas</taxon>
    </lineage>
</organism>
<sequence>MNRVNFKPELGDSMSDLYQNFQKFFELVVADTAELLEHVYRIRYQVLCVEQRLPGFDPVLCPDQMERDGYDSHSSHVLLRYRPTGEFIGTVRLILPDSSKPEKPLPVELYGQLDPELCDIKALPRQQTAEISRFLVVSRFDRRQGDRRKQVEETEGEKRGVQPEREQRGTQQDRRSSDRRSSLSIGLVLMAGVMRMSVKYNIRHWLSVADPALNKLMGFYGLNFNPIGPPVNYHGIRRPYYVKVEDALEKMYNEHRDAWEVVTDCGEYNLAHTN</sequence>
<gene>
    <name evidence="2" type="ORF">SAMN05216406_10924</name>
    <name evidence="3" type="ORF">SAMN06297164_0852</name>
</gene>
<feature type="region of interest" description="Disordered" evidence="1">
    <location>
        <begin position="145"/>
        <end position="179"/>
    </location>
</feature>
<dbReference type="AlphaFoldDB" id="A0A0S3AFX2"/>
<evidence type="ECO:0000313" key="3">
    <source>
        <dbReference type="EMBL" id="SOD16900.1"/>
    </source>
</evidence>
<dbReference type="Pfam" id="PF13444">
    <property type="entry name" value="Acetyltransf_5"/>
    <property type="match status" value="1"/>
</dbReference>
<dbReference type="Proteomes" id="UP000219335">
    <property type="component" value="Unassembled WGS sequence"/>
</dbReference>
<dbReference type="InterPro" id="IPR016181">
    <property type="entry name" value="Acyl_CoA_acyltransferase"/>
</dbReference>
<dbReference type="EMBL" id="OCMU01000001">
    <property type="protein sequence ID" value="SOD16900.1"/>
    <property type="molecule type" value="Genomic_DNA"/>
</dbReference>
<accession>A0A0S3AFX2</accession>
<reference evidence="2" key="2">
    <citation type="submission" date="2016-10" db="EMBL/GenBank/DDBJ databases">
        <authorList>
            <person name="de Groot N.N."/>
        </authorList>
    </citation>
    <scope>NUCLEOTIDE SEQUENCE [LARGE SCALE GENOMIC DNA]</scope>
    <source>
        <strain evidence="2">Nm10</strain>
    </source>
</reference>
<reference evidence="3 5" key="3">
    <citation type="submission" date="2017-09" db="EMBL/GenBank/DDBJ databases">
        <authorList>
            <person name="Ehlers B."/>
            <person name="Leendertz F.H."/>
        </authorList>
    </citation>
    <scope>NUCLEOTIDE SEQUENCE [LARGE SCALE GENOMIC DNA]</scope>
    <source>
        <strain evidence="3 5">Nm42</strain>
    </source>
</reference>
<dbReference type="Proteomes" id="UP000182882">
    <property type="component" value="Unassembled WGS sequence"/>
</dbReference>
<evidence type="ECO:0000256" key="1">
    <source>
        <dbReference type="SAM" id="MobiDB-lite"/>
    </source>
</evidence>
<dbReference type="InterPro" id="IPR022484">
    <property type="entry name" value="PEP-CTERM/exosrtase_acylTfrase"/>
</dbReference>
<evidence type="ECO:0000313" key="5">
    <source>
        <dbReference type="Proteomes" id="UP000219335"/>
    </source>
</evidence>
<dbReference type="Gene3D" id="3.40.630.30">
    <property type="match status" value="1"/>
</dbReference>